<dbReference type="Proteomes" id="UP001595476">
    <property type="component" value="Unassembled WGS sequence"/>
</dbReference>
<dbReference type="Pfam" id="PF03993">
    <property type="entry name" value="DUF349"/>
    <property type="match status" value="3"/>
</dbReference>
<name>A0ABV7HDC9_9GAMM</name>
<sequence length="919" mass="105600">MANFLKQLFKPKWQHKSEDVRNNAVAQLSDQSPEQKDILLQVLTTDSSATVKRTAINQFSSLEYLIELSHSNVKEVQTLAQERLSQELSADNKQNWPKDPQQITELVVTLPNLPSITELVAQVQDQQLLARITEQARVAGVRQQAASAITDEKILETLEKAIKGKDKGCQKIIREKLNVLHQEREKQQQATAEIMQAIEAAELQAKLPFQPLCEAKLDTLHTRWNKIKVNATPEQHTQFENAINQCKQIIADHYQAESEKQAQAEAHKDAKEEQEATVTLLETEQDGIIEQGDFNSPALNALLKTQANRWQDSCETTKPSKSLENRYSRVCKSLEQFIQAKEALEEQKTVLEALLAEETPDLGKLKTLLGTLNWPSELQEPELLTQAHNALGDAQKEQRRVRSNLKQDCKQADELLSKAEDMIAQGTLKGIYQNLRQAQELMHSWPNERKVNKRLRQLQYKFKEMKDWQDYAVLPKLEELCERMESLVEAELPLETLANQLKQAREDWRGLGYGDNNYGQALWHRFKDASEKVNERCKPYFESIAQLRENNLEARKAIITQLTEFVEKVNWEKADWKVIDKLYKQSIEEWKQATPVDRSEVKKIQDSFDQPLHLLKDRIKAERDANTEIKQELLEEAKQLLSEENLKQATGKAKALQKKWQQVGICHRRQEQHLWKEFRAVCDQLFGKRSEQWQEQQDQRSSNMQEATNVIEQIKQLASSDASEAKELAAQLRDLQGAYGNLGSLPKDHYESLEQNYREACNQVKVRMSELKRAQKAQQGEALIEKLKIYQATSANELSQEDASQQWQAIGIKDDKLGNVLESAWKNLLSGKSSLQPTSEEKLRELCIRSEIIADKPSPEADQSLRMSLQVERLSRGMNSGDNTKETTTSLLAEWLSLDVPTQNFEEYLNRLLVALEYK</sequence>
<proteinExistence type="predicted"/>
<evidence type="ECO:0000313" key="3">
    <source>
        <dbReference type="Proteomes" id="UP001595476"/>
    </source>
</evidence>
<keyword evidence="3" id="KW-1185">Reference proteome</keyword>
<reference evidence="3" key="1">
    <citation type="journal article" date="2019" name="Int. J. Syst. Evol. Microbiol.">
        <title>The Global Catalogue of Microorganisms (GCM) 10K type strain sequencing project: providing services to taxonomists for standard genome sequencing and annotation.</title>
        <authorList>
            <consortium name="The Broad Institute Genomics Platform"/>
            <consortium name="The Broad Institute Genome Sequencing Center for Infectious Disease"/>
            <person name="Wu L."/>
            <person name="Ma J."/>
        </authorList>
    </citation>
    <scope>NUCLEOTIDE SEQUENCE [LARGE SCALE GENOMIC DNA]</scope>
    <source>
        <strain evidence="3">KCTC 52438</strain>
    </source>
</reference>
<feature type="coiled-coil region" evidence="1">
    <location>
        <begin position="254"/>
        <end position="284"/>
    </location>
</feature>
<accession>A0ABV7HDC9</accession>
<dbReference type="InterPro" id="IPR007139">
    <property type="entry name" value="DUF349"/>
</dbReference>
<evidence type="ECO:0000256" key="1">
    <source>
        <dbReference type="SAM" id="Coils"/>
    </source>
</evidence>
<gene>
    <name evidence="2" type="ORF">ACFOEK_06600</name>
</gene>
<dbReference type="SUPFAM" id="SSF48371">
    <property type="entry name" value="ARM repeat"/>
    <property type="match status" value="1"/>
</dbReference>
<dbReference type="RefSeq" id="WP_386717948.1">
    <property type="nucleotide sequence ID" value="NZ_JBHRSZ010000002.1"/>
</dbReference>
<evidence type="ECO:0000313" key="2">
    <source>
        <dbReference type="EMBL" id="MFC3150688.1"/>
    </source>
</evidence>
<dbReference type="EMBL" id="JBHRSZ010000002">
    <property type="protein sequence ID" value="MFC3150688.1"/>
    <property type="molecule type" value="Genomic_DNA"/>
</dbReference>
<protein>
    <submittedName>
        <fullName evidence="2">DUF349 domain-containing protein</fullName>
    </submittedName>
</protein>
<keyword evidence="1" id="KW-0175">Coiled coil</keyword>
<comment type="caution">
    <text evidence="2">The sequence shown here is derived from an EMBL/GenBank/DDBJ whole genome shotgun (WGS) entry which is preliminary data.</text>
</comment>
<dbReference type="InterPro" id="IPR016024">
    <property type="entry name" value="ARM-type_fold"/>
</dbReference>
<organism evidence="2 3">
    <name type="scientific">Litoribrevibacter euphylliae</name>
    <dbReference type="NCBI Taxonomy" id="1834034"/>
    <lineage>
        <taxon>Bacteria</taxon>
        <taxon>Pseudomonadati</taxon>
        <taxon>Pseudomonadota</taxon>
        <taxon>Gammaproteobacteria</taxon>
        <taxon>Oceanospirillales</taxon>
        <taxon>Oceanospirillaceae</taxon>
        <taxon>Litoribrevibacter</taxon>
    </lineage>
</organism>